<comment type="function">
    <text evidence="2">In nitrogen-limiting conditions, when the ratio of Gln to 2-ketoglutarate decreases, P-II is uridylylated to P-II-UMP. P-II-UMP allows the deadenylation of glutamine synthetase (GS), thus activating the enzyme. Conversely, in nitrogen excess P-II is deuridylated and promotes the adenylation of GS. P-II indirectly controls the transcription of the GS gene (glnA). P-II prevents NR-II-catalyzed conversion of NR-I to NR-I-phosphate, the transcriptional activator of glnA. When P-II is uridylylated to P-II-UMP, these events are reversed.</text>
</comment>
<dbReference type="Gene3D" id="3.30.70.120">
    <property type="match status" value="1"/>
</dbReference>
<dbReference type="AlphaFoldDB" id="A0A3A8ALL7"/>
<proteinExistence type="predicted"/>
<accession>A0A3A8ALL7</accession>
<comment type="caution">
    <text evidence="3">The sequence shown here is derived from an EMBL/GenBank/DDBJ whole genome shotgun (WGS) entry which is preliminary data.</text>
</comment>
<evidence type="ECO:0000313" key="4">
    <source>
        <dbReference type="Proteomes" id="UP000246132"/>
    </source>
</evidence>
<evidence type="ECO:0000256" key="1">
    <source>
        <dbReference type="ARBA" id="ARBA00015681"/>
    </source>
</evidence>
<protein>
    <recommendedName>
        <fullName evidence="1">Nitrogen regulatory protein P-II</fullName>
    </recommendedName>
</protein>
<evidence type="ECO:0000313" key="3">
    <source>
        <dbReference type="EMBL" id="RKF07554.1"/>
    </source>
</evidence>
<dbReference type="OrthoDB" id="7595716at2"/>
<keyword evidence="4" id="KW-1185">Reference proteome</keyword>
<dbReference type="GO" id="GO:0030234">
    <property type="term" value="F:enzyme regulator activity"/>
    <property type="evidence" value="ECO:0007669"/>
    <property type="project" value="InterPro"/>
</dbReference>
<evidence type="ECO:0000256" key="2">
    <source>
        <dbReference type="ARBA" id="ARBA00025238"/>
    </source>
</evidence>
<dbReference type="InterPro" id="IPR002187">
    <property type="entry name" value="N-reg_PII"/>
</dbReference>
<organism evidence="3 4">
    <name type="scientific">Oceaniradius stylonematis</name>
    <dbReference type="NCBI Taxonomy" id="2184161"/>
    <lineage>
        <taxon>Bacteria</taxon>
        <taxon>Pseudomonadati</taxon>
        <taxon>Pseudomonadota</taxon>
        <taxon>Alphaproteobacteria</taxon>
        <taxon>Hyphomicrobiales</taxon>
        <taxon>Ahrensiaceae</taxon>
        <taxon>Oceaniradius</taxon>
    </lineage>
</organism>
<dbReference type="Proteomes" id="UP000246132">
    <property type="component" value="Unassembled WGS sequence"/>
</dbReference>
<sequence>MKTHAKKQMTVICEMPVMHRITRVLDKVPVTGYTVFPALSGRGSEGTWDRDRIIGDAGRMVMIVSVMSVEQADVAIDRIYEALEPQMGIITVADVDVLRPERF</sequence>
<dbReference type="GO" id="GO:0006808">
    <property type="term" value="P:regulation of nitrogen utilization"/>
    <property type="evidence" value="ECO:0007669"/>
    <property type="project" value="InterPro"/>
</dbReference>
<dbReference type="InterPro" id="IPR011322">
    <property type="entry name" value="N-reg_PII-like_a/b"/>
</dbReference>
<dbReference type="EMBL" id="QFWV02000004">
    <property type="protein sequence ID" value="RKF07554.1"/>
    <property type="molecule type" value="Genomic_DNA"/>
</dbReference>
<dbReference type="SUPFAM" id="SSF54913">
    <property type="entry name" value="GlnB-like"/>
    <property type="match status" value="1"/>
</dbReference>
<dbReference type="InterPro" id="IPR015867">
    <property type="entry name" value="N-reg_PII/ATP_PRibTrfase_C"/>
</dbReference>
<gene>
    <name evidence="3" type="ORF">DEM25_007145</name>
</gene>
<name>A0A3A8ALL7_9HYPH</name>
<dbReference type="Pfam" id="PF00543">
    <property type="entry name" value="P-II"/>
    <property type="match status" value="1"/>
</dbReference>
<reference evidence="3 4" key="1">
    <citation type="journal article" date="2018" name="Int. J. Syst. Bacteriol.">
        <title>Oceaniradius stylonemae gen. nov., sp. nov., isolated from a red alga, Stylonema cornu-cervi.</title>
        <authorList>
            <person name="Jeong S."/>
        </authorList>
    </citation>
    <scope>NUCLEOTIDE SEQUENCE [LARGE SCALE GENOMIC DNA]</scope>
    <source>
        <strain evidence="3 4">StC1</strain>
    </source>
</reference>
<dbReference type="RefSeq" id="WP_109765646.1">
    <property type="nucleotide sequence ID" value="NZ_QFWV02000004.1"/>
</dbReference>